<evidence type="ECO:0000313" key="10">
    <source>
        <dbReference type="EMBL" id="KOA18103.1"/>
    </source>
</evidence>
<dbReference type="GO" id="GO:0005988">
    <property type="term" value="P:lactose metabolic process"/>
    <property type="evidence" value="ECO:0007669"/>
    <property type="project" value="UniProtKB-KW"/>
</dbReference>
<dbReference type="PATRIC" id="fig|1121318.3.peg.3555"/>
<comment type="similarity">
    <text evidence="7">Belongs to the carbohydrate kinase PfkB family. LacC subfamily.</text>
</comment>
<dbReference type="RefSeq" id="WP_052222982.1">
    <property type="nucleotide sequence ID" value="NZ_LHUR01000047.1"/>
</dbReference>
<dbReference type="SUPFAM" id="SSF53613">
    <property type="entry name" value="Ribokinase-like"/>
    <property type="match status" value="1"/>
</dbReference>
<dbReference type="GO" id="GO:0005829">
    <property type="term" value="C:cytosol"/>
    <property type="evidence" value="ECO:0007669"/>
    <property type="project" value="TreeGrafter"/>
</dbReference>
<evidence type="ECO:0000256" key="4">
    <source>
        <dbReference type="ARBA" id="ARBA00022777"/>
    </source>
</evidence>
<comment type="pathway">
    <text evidence="7">Carbohydrate metabolism; D-tagatose 6-phosphate degradation; D-glyceraldehyde 3-phosphate and glycerone phosphate from D-tagatose 6-phosphate: step 1/2.</text>
</comment>
<feature type="domain" description="Carbohydrate kinase PfkB" evidence="9">
    <location>
        <begin position="11"/>
        <end position="283"/>
    </location>
</feature>
<dbReference type="FunFam" id="3.40.1190.20:FF:000001">
    <property type="entry name" value="Phosphofructokinase"/>
    <property type="match status" value="1"/>
</dbReference>
<dbReference type="GO" id="GO:2001059">
    <property type="term" value="P:D-tagatose 6-phosphate catabolic process"/>
    <property type="evidence" value="ECO:0007669"/>
    <property type="project" value="UniProtKB-UniPathway"/>
</dbReference>
<protein>
    <recommendedName>
        <fullName evidence="7">Tagatose-6-phosphate kinase</fullName>
        <ecNumber evidence="7">2.7.1.144</ecNumber>
    </recommendedName>
</protein>
<comment type="caution">
    <text evidence="10">The sequence shown here is derived from an EMBL/GenBank/DDBJ whole genome shotgun (WGS) entry which is preliminary data.</text>
</comment>
<comment type="catalytic activity">
    <reaction evidence="6 8">
        <text>beta-D-fructose 1-phosphate + ATP = beta-D-fructose 1,6-bisphosphate + ADP + H(+)</text>
        <dbReference type="Rhea" id="RHEA:14213"/>
        <dbReference type="ChEBI" id="CHEBI:15378"/>
        <dbReference type="ChEBI" id="CHEBI:30616"/>
        <dbReference type="ChEBI" id="CHEBI:32966"/>
        <dbReference type="ChEBI" id="CHEBI:138881"/>
        <dbReference type="ChEBI" id="CHEBI:456216"/>
        <dbReference type="EC" id="2.7.1.56"/>
    </reaction>
</comment>
<dbReference type="InterPro" id="IPR002173">
    <property type="entry name" value="Carboh/pur_kinase_PfkB_CS"/>
</dbReference>
<comment type="function">
    <text evidence="8">Catalyzes the ATP-dependent phosphorylation of fructose-l-phosphate to fructose-l,6-bisphosphate.</text>
</comment>
<dbReference type="GO" id="GO:0044281">
    <property type="term" value="P:small molecule metabolic process"/>
    <property type="evidence" value="ECO:0007669"/>
    <property type="project" value="UniProtKB-ARBA"/>
</dbReference>
<evidence type="ECO:0000256" key="2">
    <source>
        <dbReference type="ARBA" id="ARBA00022679"/>
    </source>
</evidence>
<keyword evidence="11" id="KW-1185">Reference proteome</keyword>
<name>A0A0L6Z5J2_9CLOT</name>
<keyword evidence="7" id="KW-0423">Lactose metabolism</keyword>
<dbReference type="NCBIfam" id="TIGR03828">
    <property type="entry name" value="pfkB"/>
    <property type="match status" value="1"/>
</dbReference>
<dbReference type="Pfam" id="PF00294">
    <property type="entry name" value="PfkB"/>
    <property type="match status" value="1"/>
</dbReference>
<dbReference type="PANTHER" id="PTHR46566:SF1">
    <property type="entry name" value="1-PHOSPHOFRUCTOKINASE"/>
    <property type="match status" value="1"/>
</dbReference>
<dbReference type="InterPro" id="IPR022463">
    <property type="entry name" value="1-PFruKinase"/>
</dbReference>
<dbReference type="AlphaFoldDB" id="A0A0L6Z5J2"/>
<keyword evidence="3 7" id="KW-0547">Nucleotide-binding</keyword>
<dbReference type="GO" id="GO:0009024">
    <property type="term" value="F:tagatose-6-phosphate kinase activity"/>
    <property type="evidence" value="ECO:0007669"/>
    <property type="project" value="UniProtKB-EC"/>
</dbReference>
<evidence type="ECO:0000256" key="8">
    <source>
        <dbReference type="RuleBase" id="RU369061"/>
    </source>
</evidence>
<dbReference type="GO" id="GO:0016052">
    <property type="term" value="P:carbohydrate catabolic process"/>
    <property type="evidence" value="ECO:0007669"/>
    <property type="project" value="UniProtKB-ARBA"/>
</dbReference>
<dbReference type="STRING" id="36844.SAMN04488501_11436"/>
<keyword evidence="5 7" id="KW-0067">ATP-binding</keyword>
<dbReference type="InterPro" id="IPR017583">
    <property type="entry name" value="Tagatose/fructose_Pkinase"/>
</dbReference>
<evidence type="ECO:0000256" key="7">
    <source>
        <dbReference type="PIRNR" id="PIRNR000535"/>
    </source>
</evidence>
<dbReference type="InterPro" id="IPR029056">
    <property type="entry name" value="Ribokinase-like"/>
</dbReference>
<comment type="catalytic activity">
    <reaction evidence="7">
        <text>D-tagatofuranose 6-phosphate + ATP = D-tagatofuranose 1,6-bisphosphate + ADP + H(+)</text>
        <dbReference type="Rhea" id="RHEA:12420"/>
        <dbReference type="ChEBI" id="CHEBI:15378"/>
        <dbReference type="ChEBI" id="CHEBI:30616"/>
        <dbReference type="ChEBI" id="CHEBI:58694"/>
        <dbReference type="ChEBI" id="CHEBI:58695"/>
        <dbReference type="ChEBI" id="CHEBI:456216"/>
        <dbReference type="EC" id="2.7.1.144"/>
    </reaction>
</comment>
<dbReference type="Gene3D" id="3.40.1190.20">
    <property type="match status" value="1"/>
</dbReference>
<evidence type="ECO:0000256" key="3">
    <source>
        <dbReference type="ARBA" id="ARBA00022741"/>
    </source>
</evidence>
<dbReference type="CDD" id="cd01164">
    <property type="entry name" value="FruK_PfkB_like"/>
    <property type="match status" value="1"/>
</dbReference>
<keyword evidence="4 8" id="KW-0418">Kinase</keyword>
<reference evidence="11" key="1">
    <citation type="submission" date="2015-08" db="EMBL/GenBank/DDBJ databases">
        <title>Genome sequence of the strict anaerobe Clostridium homopropionicum LuHBu1 (DSM 5847T).</title>
        <authorList>
            <person name="Poehlein A."/>
            <person name="Beck M."/>
            <person name="Schiel-Bengelsdorf B."/>
            <person name="Bengelsdorf F.R."/>
            <person name="Daniel R."/>
            <person name="Duerre P."/>
        </authorList>
    </citation>
    <scope>NUCLEOTIDE SEQUENCE [LARGE SCALE GENOMIC DNA]</scope>
    <source>
        <strain evidence="11">DSM 5847</strain>
    </source>
</reference>
<proteinExistence type="inferred from homology"/>
<evidence type="ECO:0000259" key="9">
    <source>
        <dbReference type="Pfam" id="PF00294"/>
    </source>
</evidence>
<organism evidence="10 11">
    <name type="scientific">Clostridium homopropionicum DSM 5847</name>
    <dbReference type="NCBI Taxonomy" id="1121318"/>
    <lineage>
        <taxon>Bacteria</taxon>
        <taxon>Bacillati</taxon>
        <taxon>Bacillota</taxon>
        <taxon>Clostridia</taxon>
        <taxon>Eubacteriales</taxon>
        <taxon>Clostridiaceae</taxon>
        <taxon>Clostridium</taxon>
    </lineage>
</organism>
<dbReference type="GO" id="GO:0005524">
    <property type="term" value="F:ATP binding"/>
    <property type="evidence" value="ECO:0007669"/>
    <property type="project" value="UniProtKB-UniRule"/>
</dbReference>
<evidence type="ECO:0000256" key="6">
    <source>
        <dbReference type="ARBA" id="ARBA00047745"/>
    </source>
</evidence>
<dbReference type="Proteomes" id="UP000037043">
    <property type="component" value="Unassembled WGS sequence"/>
</dbReference>
<dbReference type="NCBIfam" id="TIGR03168">
    <property type="entry name" value="1-PFK"/>
    <property type="match status" value="1"/>
</dbReference>
<evidence type="ECO:0000256" key="5">
    <source>
        <dbReference type="ARBA" id="ARBA00022840"/>
    </source>
</evidence>
<sequence length="305" mass="33486">MIYTITFNPSIDYIVRVKNFKAGEVNRVEMDQKYPGGKGINVSRVLNGFNIKNKALGFTGGFTGEYVKRFLENEGIETDFINVTEDTRINVKLKSNEETEINGAGPNIEKTHLEELIKKVQNAKAGDFIVLAGNAQSSLPRNVYTEIQKGCTDKEVKFIVDTTGEALVSTLEYKPFLVKPNIKELAEIFDAHIITREEALQYGQELIQMGAQNVVISMAGEGALLVCSEGYYHASAPKGIVKNSVGAGDSMIGGFLADYSKNFNVVEAFKWAAASGSATAFSMDLCTKKDVENLINEVKITKIKL</sequence>
<gene>
    <name evidence="10" type="primary">lacC</name>
    <name evidence="10" type="ORF">CLHOM_35540</name>
</gene>
<dbReference type="EMBL" id="LHUR01000047">
    <property type="protein sequence ID" value="KOA18103.1"/>
    <property type="molecule type" value="Genomic_DNA"/>
</dbReference>
<dbReference type="EC" id="2.7.1.144" evidence="7"/>
<dbReference type="PIRSF" id="PIRSF000535">
    <property type="entry name" value="1PFK/6PFK/LacC"/>
    <property type="match status" value="1"/>
</dbReference>
<comment type="similarity">
    <text evidence="1">Belongs to the carbohydrate kinase pfkB family.</text>
</comment>
<evidence type="ECO:0000313" key="11">
    <source>
        <dbReference type="Proteomes" id="UP000037043"/>
    </source>
</evidence>
<dbReference type="InterPro" id="IPR011611">
    <property type="entry name" value="PfkB_dom"/>
</dbReference>
<accession>A0A0L6Z5J2</accession>
<keyword evidence="2 7" id="KW-0808">Transferase</keyword>
<dbReference type="PANTHER" id="PTHR46566">
    <property type="entry name" value="1-PHOSPHOFRUCTOKINASE-RELATED"/>
    <property type="match status" value="1"/>
</dbReference>
<evidence type="ECO:0000256" key="1">
    <source>
        <dbReference type="ARBA" id="ARBA00005380"/>
    </source>
</evidence>
<dbReference type="UniPathway" id="UPA00704">
    <property type="reaction ID" value="UER00715"/>
</dbReference>
<dbReference type="GO" id="GO:0008662">
    <property type="term" value="F:1-phosphofructokinase activity"/>
    <property type="evidence" value="ECO:0007669"/>
    <property type="project" value="UniProtKB-UniRule"/>
</dbReference>
<dbReference type="PROSITE" id="PS00584">
    <property type="entry name" value="PFKB_KINASES_2"/>
    <property type="match status" value="1"/>
</dbReference>